<dbReference type="InterPro" id="IPR001789">
    <property type="entry name" value="Sig_transdc_resp-reg_receiver"/>
</dbReference>
<feature type="coiled-coil region" evidence="5">
    <location>
        <begin position="311"/>
        <end position="342"/>
    </location>
</feature>
<dbReference type="InterPro" id="IPR000700">
    <property type="entry name" value="PAS-assoc_C"/>
</dbReference>
<dbReference type="Gene3D" id="3.30.565.10">
    <property type="entry name" value="Histidine kinase-like ATPase, C-terminal domain"/>
    <property type="match status" value="1"/>
</dbReference>
<feature type="modified residue" description="4-aspartylphosphate" evidence="4">
    <location>
        <position position="107"/>
    </location>
</feature>
<dbReference type="PROSITE" id="PS50112">
    <property type="entry name" value="PAS"/>
    <property type="match status" value="1"/>
</dbReference>
<dbReference type="Gene3D" id="3.40.50.2300">
    <property type="match status" value="1"/>
</dbReference>
<keyword evidence="5" id="KW-0175">Coiled coil</keyword>
<name>A0A1U9NNF2_9BACT</name>
<dbReference type="InterPro" id="IPR035965">
    <property type="entry name" value="PAS-like_dom_sf"/>
</dbReference>
<dbReference type="SMART" id="SM00387">
    <property type="entry name" value="HATPase_c"/>
    <property type="match status" value="1"/>
</dbReference>
<dbReference type="KEGG" id="alus:STSP2_02623"/>
<keyword evidence="2 10" id="KW-0418">Kinase</keyword>
<evidence type="ECO:0000256" key="2">
    <source>
        <dbReference type="ARBA" id="ARBA00022777"/>
    </source>
</evidence>
<evidence type="ECO:0000313" key="11">
    <source>
        <dbReference type="Proteomes" id="UP000189674"/>
    </source>
</evidence>
<dbReference type="Pfam" id="PF00072">
    <property type="entry name" value="Response_reg"/>
    <property type="match status" value="1"/>
</dbReference>
<protein>
    <submittedName>
        <fullName evidence="10">Sensor histidine kinase LiaS</fullName>
        <ecNumber evidence="10">2.7.13.3</ecNumber>
    </submittedName>
</protein>
<evidence type="ECO:0000256" key="4">
    <source>
        <dbReference type="PROSITE-ProRule" id="PRU00169"/>
    </source>
</evidence>
<dbReference type="InterPro" id="IPR001610">
    <property type="entry name" value="PAC"/>
</dbReference>
<feature type="domain" description="PAC" evidence="9">
    <location>
        <begin position="267"/>
        <end position="320"/>
    </location>
</feature>
<dbReference type="AlphaFoldDB" id="A0A1U9NNF2"/>
<evidence type="ECO:0000259" key="9">
    <source>
        <dbReference type="PROSITE" id="PS50113"/>
    </source>
</evidence>
<feature type="domain" description="Response regulatory" evidence="7">
    <location>
        <begin position="56"/>
        <end position="171"/>
    </location>
</feature>
<dbReference type="Gene3D" id="1.20.5.1930">
    <property type="match status" value="1"/>
</dbReference>
<reference evidence="11" key="1">
    <citation type="submission" date="2017-02" db="EMBL/GenBank/DDBJ databases">
        <title>Comparative genomics and description of representatives of a novel lineage of planctomycetes thriving in anoxic sediments.</title>
        <authorList>
            <person name="Spring S."/>
            <person name="Bunk B."/>
            <person name="Sproer C."/>
        </authorList>
    </citation>
    <scope>NUCLEOTIDE SEQUENCE [LARGE SCALE GENOMIC DNA]</scope>
    <source>
        <strain evidence="11">ST-NAGAB-D1</strain>
    </source>
</reference>
<keyword evidence="4" id="KW-0597">Phosphoprotein</keyword>
<dbReference type="InterPro" id="IPR011006">
    <property type="entry name" value="CheY-like_superfamily"/>
</dbReference>
<dbReference type="FunFam" id="3.30.450.20:FF:000099">
    <property type="entry name" value="Sensory box sensor histidine kinase"/>
    <property type="match status" value="1"/>
</dbReference>
<dbReference type="SMART" id="SM00448">
    <property type="entry name" value="REC"/>
    <property type="match status" value="1"/>
</dbReference>
<dbReference type="GO" id="GO:0046983">
    <property type="term" value="F:protein dimerization activity"/>
    <property type="evidence" value="ECO:0007669"/>
    <property type="project" value="InterPro"/>
</dbReference>
<dbReference type="PANTHER" id="PTHR24421">
    <property type="entry name" value="NITRATE/NITRITE SENSOR PROTEIN NARX-RELATED"/>
    <property type="match status" value="1"/>
</dbReference>
<dbReference type="STRING" id="1936003.STSP2_02623"/>
<sequence>MKLEGLKLPNRLLPSEAKKRGRISVTEPLRSTRPENDPTAAAKDSRNSESQKNKLRVLLIEDETPHVYLIRRAFKNSPQSFELVTSRCLEDAKKLIAQHLFDVLVTDLMLPDGRGVDLLKDADITCKVPIVVMTSYGGEDIAVDALKAGAMDYVVKSNDAFEALPHITKNAVTSWRARETRRKSAEAVMKRESHLRMVLDATSGGVWDRDLVLDQVYYGSNWASMLGYKPEEIVPHTRFWHSLVHPDDRADVMRAMNDHLSGKCDKYSAEFRIRTKTGEYKWVLSRGKVVERDSDGKPTRIVGTHTDISERKLAEQEIQKINAELEQRVQERTRELSVTNEQLCKEMAERKMLEKEVLSISEREREWTGQELHDSLGQQLTGIAIMSKVLANKLKEKGIAESENADAISEMIKHSIEKTRAIAKGLHPIDIGNSGLCEAMRNLAANTASLFRVECSFSGDVEIEICDTAAAMNLYRIAQEAITNAIRHGHADNIDVTLDCNGENGNLRIVNDGAPFSINTEKSKGMGLRLMKHRAEMIDGKLEICQRRGGGAIVTCAFKLPQEWRKNNATEVEFTRSEDCEQ</sequence>
<dbReference type="InterPro" id="IPR000014">
    <property type="entry name" value="PAS"/>
</dbReference>
<dbReference type="CDD" id="cd16917">
    <property type="entry name" value="HATPase_UhpB-NarQ-NarX-like"/>
    <property type="match status" value="1"/>
</dbReference>
<dbReference type="PROSITE" id="PS50113">
    <property type="entry name" value="PAC"/>
    <property type="match status" value="1"/>
</dbReference>
<dbReference type="SUPFAM" id="SSF55785">
    <property type="entry name" value="PYP-like sensor domain (PAS domain)"/>
    <property type="match status" value="1"/>
</dbReference>
<dbReference type="SUPFAM" id="SSF55874">
    <property type="entry name" value="ATPase domain of HSP90 chaperone/DNA topoisomerase II/histidine kinase"/>
    <property type="match status" value="1"/>
</dbReference>
<dbReference type="NCBIfam" id="TIGR00229">
    <property type="entry name" value="sensory_box"/>
    <property type="match status" value="1"/>
</dbReference>
<evidence type="ECO:0000256" key="1">
    <source>
        <dbReference type="ARBA" id="ARBA00022679"/>
    </source>
</evidence>
<feature type="domain" description="PAS" evidence="8">
    <location>
        <begin position="191"/>
        <end position="263"/>
    </location>
</feature>
<evidence type="ECO:0000259" key="8">
    <source>
        <dbReference type="PROSITE" id="PS50112"/>
    </source>
</evidence>
<proteinExistence type="predicted"/>
<dbReference type="EMBL" id="CP019791">
    <property type="protein sequence ID" value="AQT69433.1"/>
    <property type="molecule type" value="Genomic_DNA"/>
</dbReference>
<gene>
    <name evidence="10" type="primary">liaS</name>
    <name evidence="10" type="ORF">STSP2_02623</name>
</gene>
<dbReference type="InterPro" id="IPR011712">
    <property type="entry name" value="Sig_transdc_His_kin_sub3_dim/P"/>
</dbReference>
<feature type="region of interest" description="Disordered" evidence="6">
    <location>
        <begin position="1"/>
        <end position="50"/>
    </location>
</feature>
<dbReference type="CDD" id="cd00156">
    <property type="entry name" value="REC"/>
    <property type="match status" value="1"/>
</dbReference>
<dbReference type="InterPro" id="IPR036890">
    <property type="entry name" value="HATPase_C_sf"/>
</dbReference>
<dbReference type="Proteomes" id="UP000189674">
    <property type="component" value="Chromosome"/>
</dbReference>
<evidence type="ECO:0000259" key="7">
    <source>
        <dbReference type="PROSITE" id="PS50110"/>
    </source>
</evidence>
<keyword evidence="11" id="KW-1185">Reference proteome</keyword>
<dbReference type="InterPro" id="IPR003594">
    <property type="entry name" value="HATPase_dom"/>
</dbReference>
<keyword evidence="3" id="KW-0902">Two-component regulatory system</keyword>
<dbReference type="Pfam" id="PF07730">
    <property type="entry name" value="HisKA_3"/>
    <property type="match status" value="1"/>
</dbReference>
<dbReference type="InterPro" id="IPR050482">
    <property type="entry name" value="Sensor_HK_TwoCompSys"/>
</dbReference>
<dbReference type="SMART" id="SM00086">
    <property type="entry name" value="PAC"/>
    <property type="match status" value="1"/>
</dbReference>
<dbReference type="SMART" id="SM00091">
    <property type="entry name" value="PAS"/>
    <property type="match status" value="1"/>
</dbReference>
<dbReference type="GO" id="GO:0000155">
    <property type="term" value="F:phosphorelay sensor kinase activity"/>
    <property type="evidence" value="ECO:0007669"/>
    <property type="project" value="InterPro"/>
</dbReference>
<evidence type="ECO:0000313" key="10">
    <source>
        <dbReference type="EMBL" id="AQT69433.1"/>
    </source>
</evidence>
<dbReference type="GO" id="GO:0016020">
    <property type="term" value="C:membrane"/>
    <property type="evidence" value="ECO:0007669"/>
    <property type="project" value="InterPro"/>
</dbReference>
<dbReference type="InterPro" id="IPR013655">
    <property type="entry name" value="PAS_fold_3"/>
</dbReference>
<keyword evidence="1 10" id="KW-0808">Transferase</keyword>
<dbReference type="SUPFAM" id="SSF52172">
    <property type="entry name" value="CheY-like"/>
    <property type="match status" value="1"/>
</dbReference>
<dbReference type="Pfam" id="PF08447">
    <property type="entry name" value="PAS_3"/>
    <property type="match status" value="1"/>
</dbReference>
<dbReference type="Gene3D" id="3.30.450.20">
    <property type="entry name" value="PAS domain"/>
    <property type="match status" value="1"/>
</dbReference>
<evidence type="ECO:0000256" key="3">
    <source>
        <dbReference type="ARBA" id="ARBA00023012"/>
    </source>
</evidence>
<organism evidence="10 11">
    <name type="scientific">Anaerohalosphaera lusitana</name>
    <dbReference type="NCBI Taxonomy" id="1936003"/>
    <lineage>
        <taxon>Bacteria</taxon>
        <taxon>Pseudomonadati</taxon>
        <taxon>Planctomycetota</taxon>
        <taxon>Phycisphaerae</taxon>
        <taxon>Sedimentisphaerales</taxon>
        <taxon>Anaerohalosphaeraceae</taxon>
        <taxon>Anaerohalosphaera</taxon>
    </lineage>
</organism>
<accession>A0A1U9NNF2</accession>
<dbReference type="Pfam" id="PF02518">
    <property type="entry name" value="HATPase_c"/>
    <property type="match status" value="1"/>
</dbReference>
<dbReference type="EC" id="2.7.13.3" evidence="10"/>
<evidence type="ECO:0000256" key="5">
    <source>
        <dbReference type="SAM" id="Coils"/>
    </source>
</evidence>
<dbReference type="CDD" id="cd00130">
    <property type="entry name" value="PAS"/>
    <property type="match status" value="1"/>
</dbReference>
<evidence type="ECO:0000256" key="6">
    <source>
        <dbReference type="SAM" id="MobiDB-lite"/>
    </source>
</evidence>
<dbReference type="PROSITE" id="PS50110">
    <property type="entry name" value="RESPONSE_REGULATORY"/>
    <property type="match status" value="1"/>
</dbReference>